<dbReference type="EMBL" id="LNXX01000007">
    <property type="protein sequence ID" value="KTC92235.1"/>
    <property type="molecule type" value="Genomic_DNA"/>
</dbReference>
<name>A0A378IG37_9GAMM</name>
<dbReference type="EMBL" id="UGNX01000001">
    <property type="protein sequence ID" value="STX33461.1"/>
    <property type="molecule type" value="Genomic_DNA"/>
</dbReference>
<evidence type="ECO:0000313" key="3">
    <source>
        <dbReference type="Proteomes" id="UP000054854"/>
    </source>
</evidence>
<dbReference type="RefSeq" id="WP_058464201.1">
    <property type="nucleotide sequence ID" value="NZ_CAAAHQ010000006.1"/>
</dbReference>
<evidence type="ECO:0000313" key="2">
    <source>
        <dbReference type="EMBL" id="STX33461.1"/>
    </source>
</evidence>
<dbReference type="Proteomes" id="UP000255316">
    <property type="component" value="Unassembled WGS sequence"/>
</dbReference>
<gene>
    <name evidence="1" type="ORF">Lcin_1014</name>
    <name evidence="2" type="ORF">NCTC12438_00032</name>
</gene>
<accession>A0A378IG37</accession>
<proteinExistence type="predicted"/>
<reference evidence="2 4" key="2">
    <citation type="submission" date="2018-06" db="EMBL/GenBank/DDBJ databases">
        <authorList>
            <consortium name="Pathogen Informatics"/>
            <person name="Doyle S."/>
        </authorList>
    </citation>
    <scope>NUCLEOTIDE SEQUENCE [LARGE SCALE GENOMIC DNA]</scope>
    <source>
        <strain evidence="2 4">NCTC12438</strain>
    </source>
</reference>
<sequence>MKREEIIQAIGFSRDDLDNLGLLDRVITMTSGQHYDLGTEEKNRVIAFLEKSIGNMELNKKLLELGKLKQQDTGISFNVNRLLIHLTFKSRHWHEIRFSQYENITLAQRGTLFDLASLVSDLAIFERIGLLIDSSFLSQMYKDAKKASEEGFSKELTAYPDMVFEIKAMKGAPRVPHMNYRKDEFVLTEFLYSEEYRIKLDKLIESDKTKEYLKKYFGDDWLQQLEKKFDMLQREIHDSELIGPLHHGGIRSGTSTRKHFYVEERSPAMLICSPFVGVCTVRAINELNTQIVQELKNKGAQELPLHIFQLPISEKLKALSPADFLDALDKCHALERLPGAT</sequence>
<reference evidence="1 3" key="1">
    <citation type="submission" date="2015-11" db="EMBL/GenBank/DDBJ databases">
        <title>Genomic analysis of 38 Legionella species identifies large and diverse effector repertoires.</title>
        <authorList>
            <person name="Burstein D."/>
            <person name="Amaro F."/>
            <person name="Zusman T."/>
            <person name="Lifshitz Z."/>
            <person name="Cohen O."/>
            <person name="Gilbert J.A."/>
            <person name="Pupko T."/>
            <person name="Shuman H.A."/>
            <person name="Segal G."/>
        </authorList>
    </citation>
    <scope>NUCLEOTIDE SEQUENCE [LARGE SCALE GENOMIC DNA]</scope>
    <source>
        <strain evidence="1 3">CDC#72-OH-14</strain>
    </source>
</reference>
<dbReference type="Proteomes" id="UP000054854">
    <property type="component" value="Unassembled WGS sequence"/>
</dbReference>
<evidence type="ECO:0000313" key="1">
    <source>
        <dbReference type="EMBL" id="KTC92235.1"/>
    </source>
</evidence>
<evidence type="ECO:0000313" key="4">
    <source>
        <dbReference type="Proteomes" id="UP000255316"/>
    </source>
</evidence>
<protein>
    <submittedName>
        <fullName evidence="2">Uncharacterized protein</fullName>
    </submittedName>
</protein>
<dbReference type="STRING" id="28085.Lcin_1014"/>
<keyword evidence="3" id="KW-1185">Reference proteome</keyword>
<dbReference type="AlphaFoldDB" id="A0A378IG37"/>
<organism evidence="2 4">
    <name type="scientific">Legionella cincinnatiensis</name>
    <dbReference type="NCBI Taxonomy" id="28085"/>
    <lineage>
        <taxon>Bacteria</taxon>
        <taxon>Pseudomonadati</taxon>
        <taxon>Pseudomonadota</taxon>
        <taxon>Gammaproteobacteria</taxon>
        <taxon>Legionellales</taxon>
        <taxon>Legionellaceae</taxon>
        <taxon>Legionella</taxon>
    </lineage>
</organism>
<dbReference type="OrthoDB" id="5651703at2"/>